<comment type="caution">
    <text evidence="1">The sequence shown here is derived from an EMBL/GenBank/DDBJ whole genome shotgun (WGS) entry which is preliminary data.</text>
</comment>
<sequence length="96" mass="9909">MVHITGQPSLTANSPIWGPSFSLGYGVLLNGSPVMGTSPHLVKVTQKGTSFTSLGYGSKGYFSSLWSGGNLDAMGVLVWGMGTTPPPGHSFRPAAL</sequence>
<proteinExistence type="predicted"/>
<keyword evidence="1" id="KW-0496">Mitochondrion</keyword>
<dbReference type="EMBL" id="LKAM01000011">
    <property type="protein sequence ID" value="KUM46550.1"/>
    <property type="molecule type" value="Genomic_DNA"/>
</dbReference>
<gene>
    <name evidence="1" type="ORF">ABT39_MTgene1652</name>
</gene>
<accession>A0A117NGB7</accession>
<reference evidence="1" key="1">
    <citation type="journal article" date="2015" name="Genome Biol. Evol.">
        <title>Organellar Genomes of White Spruce (Picea glauca): Assembly and Annotation.</title>
        <authorList>
            <person name="Jackman S.D."/>
            <person name="Warren R.L."/>
            <person name="Gibb E.A."/>
            <person name="Vandervalk B.P."/>
            <person name="Mohamadi H."/>
            <person name="Chu J."/>
            <person name="Raymond A."/>
            <person name="Pleasance S."/>
            <person name="Coope R."/>
            <person name="Wildung M.R."/>
            <person name="Ritland C.E."/>
            <person name="Bousquet J."/>
            <person name="Jones S.J."/>
            <person name="Bohlmann J."/>
            <person name="Birol I."/>
        </authorList>
    </citation>
    <scope>NUCLEOTIDE SEQUENCE [LARGE SCALE GENOMIC DNA]</scope>
    <source>
        <tissue evidence="1">Flushing bud</tissue>
    </source>
</reference>
<name>A0A117NGB7_PICGL</name>
<evidence type="ECO:0000313" key="1">
    <source>
        <dbReference type="EMBL" id="KUM46550.1"/>
    </source>
</evidence>
<protein>
    <submittedName>
        <fullName evidence="1">Uncharacterized protein</fullName>
    </submittedName>
</protein>
<organism evidence="1">
    <name type="scientific">Picea glauca</name>
    <name type="common">White spruce</name>
    <name type="synonym">Pinus glauca</name>
    <dbReference type="NCBI Taxonomy" id="3330"/>
    <lineage>
        <taxon>Eukaryota</taxon>
        <taxon>Viridiplantae</taxon>
        <taxon>Streptophyta</taxon>
        <taxon>Embryophyta</taxon>
        <taxon>Tracheophyta</taxon>
        <taxon>Spermatophyta</taxon>
        <taxon>Pinopsida</taxon>
        <taxon>Pinidae</taxon>
        <taxon>Conifers I</taxon>
        <taxon>Pinales</taxon>
        <taxon>Pinaceae</taxon>
        <taxon>Picea</taxon>
    </lineage>
</organism>
<geneLocation type="mitochondrion" evidence="1"/>
<dbReference type="AlphaFoldDB" id="A0A117NGB7"/>